<evidence type="ECO:0000256" key="14">
    <source>
        <dbReference type="SAM" id="SignalP"/>
    </source>
</evidence>
<keyword evidence="4 12" id="KW-0479">Metal-binding</keyword>
<dbReference type="PANTHER" id="PTHR10340:SF29">
    <property type="entry name" value="SPHINGOMYELIN PHOSPHODIESTERASE"/>
    <property type="match status" value="1"/>
</dbReference>
<feature type="binding site" evidence="12">
    <location>
        <position position="271"/>
    </location>
    <ligand>
        <name>Zn(2+)</name>
        <dbReference type="ChEBI" id="CHEBI:29105"/>
        <label>1</label>
    </ligand>
</feature>
<dbReference type="Pfam" id="PF00149">
    <property type="entry name" value="Metallophos"/>
    <property type="match status" value="1"/>
</dbReference>
<keyword evidence="8 13" id="KW-1015">Disulfide bond</keyword>
<dbReference type="InterPro" id="IPR045473">
    <property type="entry name" value="ASM_C"/>
</dbReference>
<proteinExistence type="inferred from homology"/>
<dbReference type="AlphaFoldDB" id="A0A9P0DT59"/>
<dbReference type="GO" id="GO:0046872">
    <property type="term" value="F:metal ion binding"/>
    <property type="evidence" value="ECO:0007669"/>
    <property type="project" value="UniProtKB-KW"/>
</dbReference>
<keyword evidence="5 14" id="KW-0732">Signal</keyword>
<evidence type="ECO:0000256" key="3">
    <source>
        <dbReference type="ARBA" id="ARBA00022525"/>
    </source>
</evidence>
<comment type="catalytic activity">
    <reaction evidence="10">
        <text>a sphingomyelin + H2O = phosphocholine + an N-acylsphing-4-enine + H(+)</text>
        <dbReference type="Rhea" id="RHEA:19253"/>
        <dbReference type="ChEBI" id="CHEBI:15377"/>
        <dbReference type="ChEBI" id="CHEBI:15378"/>
        <dbReference type="ChEBI" id="CHEBI:17636"/>
        <dbReference type="ChEBI" id="CHEBI:52639"/>
        <dbReference type="ChEBI" id="CHEBI:295975"/>
        <dbReference type="EC" id="3.1.4.12"/>
    </reaction>
    <physiologicalReaction direction="left-to-right" evidence="10">
        <dbReference type="Rhea" id="RHEA:19254"/>
    </physiologicalReaction>
</comment>
<feature type="binding site" evidence="12">
    <location>
        <position position="271"/>
    </location>
    <ligand>
        <name>Zn(2+)</name>
        <dbReference type="ChEBI" id="CHEBI:29105"/>
        <label>2</label>
    </ligand>
</feature>
<evidence type="ECO:0000256" key="9">
    <source>
        <dbReference type="ARBA" id="ARBA00023180"/>
    </source>
</evidence>
<keyword evidence="9" id="KW-0325">Glycoprotein</keyword>
<evidence type="ECO:0000313" key="16">
    <source>
        <dbReference type="EMBL" id="CAH1175864.1"/>
    </source>
</evidence>
<feature type="disulfide bond" evidence="13">
    <location>
        <begin position="215"/>
        <end position="220"/>
    </location>
</feature>
<dbReference type="SUPFAM" id="SSF56300">
    <property type="entry name" value="Metallo-dependent phosphatases"/>
    <property type="match status" value="1"/>
</dbReference>
<dbReference type="GO" id="GO:0006685">
    <property type="term" value="P:sphingomyelin catabolic process"/>
    <property type="evidence" value="ECO:0007669"/>
    <property type="project" value="UniProtKB-UniRule"/>
</dbReference>
<dbReference type="InterPro" id="IPR011160">
    <property type="entry name" value="Sphingomy_PDE"/>
</dbReference>
<feature type="binding site" evidence="12">
    <location>
        <position position="200"/>
    </location>
    <ligand>
        <name>Zn(2+)</name>
        <dbReference type="ChEBI" id="CHEBI:29105"/>
        <label>1</label>
    </ligand>
</feature>
<feature type="binding site" evidence="12">
    <location>
        <position position="420"/>
    </location>
    <ligand>
        <name>Zn(2+)</name>
        <dbReference type="ChEBI" id="CHEBI:29105"/>
        <label>2</label>
    </ligand>
</feature>
<feature type="binding site" evidence="12">
    <location>
        <position position="202"/>
    </location>
    <ligand>
        <name>Zn(2+)</name>
        <dbReference type="ChEBI" id="CHEBI:29105"/>
        <label>1</label>
    </ligand>
</feature>
<evidence type="ECO:0000256" key="10">
    <source>
        <dbReference type="ARBA" id="ARBA00047268"/>
    </source>
</evidence>
<comment type="subcellular location">
    <subcellularLocation>
        <location evidence="1">Secreted</location>
    </subcellularLocation>
</comment>
<dbReference type="GO" id="GO:0016020">
    <property type="term" value="C:membrane"/>
    <property type="evidence" value="ECO:0007669"/>
    <property type="project" value="GOC"/>
</dbReference>
<dbReference type="GO" id="GO:0005615">
    <property type="term" value="C:extracellular space"/>
    <property type="evidence" value="ECO:0007669"/>
    <property type="project" value="TreeGrafter"/>
</dbReference>
<evidence type="ECO:0000256" key="8">
    <source>
        <dbReference type="ARBA" id="ARBA00023157"/>
    </source>
</evidence>
<feature type="disulfide bond" evidence="13">
    <location>
        <begin position="578"/>
        <end position="582"/>
    </location>
</feature>
<evidence type="ECO:0000256" key="2">
    <source>
        <dbReference type="ARBA" id="ARBA00008234"/>
    </source>
</evidence>
<dbReference type="InterPro" id="IPR004843">
    <property type="entry name" value="Calcineurin-like_PHP"/>
</dbReference>
<evidence type="ECO:0000256" key="4">
    <source>
        <dbReference type="ARBA" id="ARBA00022723"/>
    </source>
</evidence>
<dbReference type="InterPro" id="IPR029052">
    <property type="entry name" value="Metallo-depent_PP-like"/>
</dbReference>
<sequence length="604" mass="69864">MKITGCWSTFPFLMLCLLLYGTGGSTSFDKITTNELRCLEKEMALSFKILKYKEMELKDFQRELDNLNLTEPLHRFFNPKGTLCKLCQLLIGALKKRTIRVENIARAICNIYIALSTWTLDDFCEDIIELNMPIIEYVLENSEIFSPELACTILLQNDKCYYPDSALTWRMSTPSTSLVKFPQVILRQNAKRLKILHLSDFHITPDYEIGGISNCGYPTCCKKGLGNPIGSKPAGVWGDYECDVPPWMFGTTLDHIKYAHKDIDIVYFTGDIIDHTVWQASKEQNSRLIYYTYKALYETFPNIPVFAVIGNHEAAPLNAFAPPDAPVNESLSTQWLYTLMSKAWRPWLPPDALKTVKRQGYYAHSVNKKLKIIGLNNNVCYNLNWWLLYNTAYLSEQLKFLSDELLKSEQNEQFVHILAHVPVGNEECIEPWEENYNAIVERFSHIIQGQFYGHTHTDELKIFYKNYSEPINVGYNGGSLTPYTKFNPNYKVMTVDPDSYEVIDVETYIFNLTEANQHSNLTPNWLKMYSMQEAYGLNKLSPQNFDQLVDDIFEDENLADLYWRFYVRFGDPSLEDGCDRKCKKDLICKIVTTRSMFPSKPNCR</sequence>
<feature type="disulfide bond" evidence="13">
    <location>
        <begin position="221"/>
        <end position="242"/>
    </location>
</feature>
<comment type="function">
    <text evidence="11">Converts sphingomyelin to ceramide.</text>
</comment>
<dbReference type="GO" id="GO:0005764">
    <property type="term" value="C:lysosome"/>
    <property type="evidence" value="ECO:0007669"/>
    <property type="project" value="TreeGrafter"/>
</dbReference>
<dbReference type="Gene3D" id="3.60.21.10">
    <property type="match status" value="1"/>
</dbReference>
<reference evidence="16" key="2">
    <citation type="submission" date="2022-10" db="EMBL/GenBank/DDBJ databases">
        <authorList>
            <consortium name="ENA_rothamsted_submissions"/>
            <consortium name="culmorum"/>
            <person name="King R."/>
        </authorList>
    </citation>
    <scope>NUCLEOTIDE SEQUENCE</scope>
</reference>
<dbReference type="Pfam" id="PF19272">
    <property type="entry name" value="ASMase_C"/>
    <property type="match status" value="1"/>
</dbReference>
<dbReference type="CDD" id="cd00842">
    <property type="entry name" value="MPP_ASMase"/>
    <property type="match status" value="1"/>
</dbReference>
<dbReference type="EMBL" id="OU896713">
    <property type="protein sequence ID" value="CAH1175864.1"/>
    <property type="molecule type" value="Genomic_DNA"/>
</dbReference>
<feature type="signal peptide" evidence="14">
    <location>
        <begin position="1"/>
        <end position="24"/>
    </location>
</feature>
<evidence type="ECO:0000313" key="17">
    <source>
        <dbReference type="Proteomes" id="UP001153737"/>
    </source>
</evidence>
<evidence type="ECO:0000256" key="6">
    <source>
        <dbReference type="ARBA" id="ARBA00022801"/>
    </source>
</evidence>
<protein>
    <recommendedName>
        <fullName evidence="11">Sphingomyelin phosphodiesterase</fullName>
        <ecNumber evidence="11">3.1.4.12</ecNumber>
    </recommendedName>
</protein>
<dbReference type="Proteomes" id="UP001153737">
    <property type="component" value="Chromosome 7"/>
</dbReference>
<feature type="binding site" evidence="12">
    <location>
        <position position="454"/>
    </location>
    <ligand>
        <name>Zn(2+)</name>
        <dbReference type="ChEBI" id="CHEBI:29105"/>
        <label>2</label>
    </ligand>
</feature>
<dbReference type="PIRSF" id="PIRSF000948">
    <property type="entry name" value="Sphingomy_PDE"/>
    <property type="match status" value="1"/>
</dbReference>
<accession>A0A9P0DT59</accession>
<dbReference type="GO" id="GO:0061750">
    <property type="term" value="F:acid sphingomyelin phosphodiesterase activity"/>
    <property type="evidence" value="ECO:0007669"/>
    <property type="project" value="TreeGrafter"/>
</dbReference>
<dbReference type="PANTHER" id="PTHR10340">
    <property type="entry name" value="SPHINGOMYELIN PHOSPHODIESTERASE"/>
    <property type="match status" value="1"/>
</dbReference>
<evidence type="ECO:0000256" key="11">
    <source>
        <dbReference type="PIRNR" id="PIRNR000948"/>
    </source>
</evidence>
<evidence type="ECO:0000256" key="5">
    <source>
        <dbReference type="ARBA" id="ARBA00022729"/>
    </source>
</evidence>
<comment type="cofactor">
    <cofactor evidence="12">
        <name>Zn(2+)</name>
        <dbReference type="ChEBI" id="CHEBI:29105"/>
    </cofactor>
    <text evidence="12">Binds 2 Zn(2+) ions per subunit.</text>
</comment>
<feature type="domain" description="Saposin B-type" evidence="15">
    <location>
        <begin position="80"/>
        <end position="164"/>
    </location>
</feature>
<dbReference type="GO" id="GO:0016798">
    <property type="term" value="F:hydrolase activity, acting on glycosyl bonds"/>
    <property type="evidence" value="ECO:0007669"/>
    <property type="project" value="UniProtKB-KW"/>
</dbReference>
<evidence type="ECO:0000256" key="12">
    <source>
        <dbReference type="PIRSR" id="PIRSR000948-1"/>
    </source>
</evidence>
<keyword evidence="6 11" id="KW-0378">Hydrolase</keyword>
<dbReference type="EC" id="3.1.4.12" evidence="11"/>
<keyword evidence="3" id="KW-0964">Secreted</keyword>
<feature type="binding site" evidence="12">
    <location>
        <position position="311"/>
    </location>
    <ligand>
        <name>Zn(2+)</name>
        <dbReference type="ChEBI" id="CHEBI:29105"/>
        <label>2</label>
    </ligand>
</feature>
<gene>
    <name evidence="16" type="ORF">PHAECO_LOCUS11123</name>
</gene>
<dbReference type="InterPro" id="IPR041805">
    <property type="entry name" value="ASMase/PPN1_MPP"/>
</dbReference>
<dbReference type="InterPro" id="IPR008139">
    <property type="entry name" value="SaposinB_dom"/>
</dbReference>
<reference evidence="16" key="1">
    <citation type="submission" date="2022-01" db="EMBL/GenBank/DDBJ databases">
        <authorList>
            <person name="King R."/>
        </authorList>
    </citation>
    <scope>NUCLEOTIDE SEQUENCE</scope>
</reference>
<dbReference type="PROSITE" id="PS50015">
    <property type="entry name" value="SAP_B"/>
    <property type="match status" value="1"/>
</dbReference>
<evidence type="ECO:0000256" key="1">
    <source>
        <dbReference type="ARBA" id="ARBA00004613"/>
    </source>
</evidence>
<comment type="similarity">
    <text evidence="2 11">Belongs to the acid sphingomyelinase family.</text>
</comment>
<evidence type="ECO:0000256" key="13">
    <source>
        <dbReference type="PIRSR" id="PIRSR000948-2"/>
    </source>
</evidence>
<organism evidence="16 17">
    <name type="scientific">Phaedon cochleariae</name>
    <name type="common">Mustard beetle</name>
    <dbReference type="NCBI Taxonomy" id="80249"/>
    <lineage>
        <taxon>Eukaryota</taxon>
        <taxon>Metazoa</taxon>
        <taxon>Ecdysozoa</taxon>
        <taxon>Arthropoda</taxon>
        <taxon>Hexapoda</taxon>
        <taxon>Insecta</taxon>
        <taxon>Pterygota</taxon>
        <taxon>Neoptera</taxon>
        <taxon>Endopterygota</taxon>
        <taxon>Coleoptera</taxon>
        <taxon>Polyphaga</taxon>
        <taxon>Cucujiformia</taxon>
        <taxon>Chrysomeloidea</taxon>
        <taxon>Chrysomelidae</taxon>
        <taxon>Chrysomelinae</taxon>
        <taxon>Chrysomelini</taxon>
        <taxon>Phaedon</taxon>
    </lineage>
</organism>
<evidence type="ECO:0000256" key="7">
    <source>
        <dbReference type="ARBA" id="ARBA00022833"/>
    </source>
</evidence>
<keyword evidence="17" id="KW-1185">Reference proteome</keyword>
<name>A0A9P0DT59_PHACE</name>
<feature type="disulfide bond" evidence="13">
    <location>
        <begin position="380"/>
        <end position="428"/>
    </location>
</feature>
<evidence type="ECO:0000259" key="15">
    <source>
        <dbReference type="PROSITE" id="PS50015"/>
    </source>
</evidence>
<keyword evidence="11" id="KW-0326">Glycosidase</keyword>
<dbReference type="OrthoDB" id="282973at2759"/>
<feature type="disulfide bond" evidence="13">
    <location>
        <begin position="84"/>
        <end position="160"/>
    </location>
</feature>
<dbReference type="GO" id="GO:0046513">
    <property type="term" value="P:ceramide biosynthetic process"/>
    <property type="evidence" value="ECO:0007669"/>
    <property type="project" value="TreeGrafter"/>
</dbReference>
<feature type="chain" id="PRO_5040369739" description="Sphingomyelin phosphodiesterase" evidence="14">
    <location>
        <begin position="25"/>
        <end position="604"/>
    </location>
</feature>
<keyword evidence="7 12" id="KW-0862">Zinc</keyword>
<feature type="binding site" evidence="12">
    <location>
        <position position="456"/>
    </location>
    <ligand>
        <name>Zn(2+)</name>
        <dbReference type="ChEBI" id="CHEBI:29105"/>
        <label>1</label>
    </ligand>
</feature>